<proteinExistence type="predicted"/>
<evidence type="ECO:0000313" key="3">
    <source>
        <dbReference type="Proteomes" id="UP001221413"/>
    </source>
</evidence>
<name>A0AAD6J3U2_DREDA</name>
<protein>
    <submittedName>
        <fullName evidence="2">Uncharacterized protein</fullName>
    </submittedName>
</protein>
<reference evidence="2" key="1">
    <citation type="submission" date="2023-01" db="EMBL/GenBank/DDBJ databases">
        <title>The chitinases involved in constricting ring structure development in the nematode-trapping fungus Drechslerella dactyloides.</title>
        <authorList>
            <person name="Wang R."/>
            <person name="Zhang L."/>
            <person name="Tang P."/>
            <person name="Li S."/>
            <person name="Liang L."/>
        </authorList>
    </citation>
    <scope>NUCLEOTIDE SEQUENCE</scope>
    <source>
        <strain evidence="2">YMF1.00031</strain>
    </source>
</reference>
<organism evidence="2 3">
    <name type="scientific">Drechslerella dactyloides</name>
    <name type="common">Nematode-trapping fungus</name>
    <name type="synonym">Arthrobotrys dactyloides</name>
    <dbReference type="NCBI Taxonomy" id="74499"/>
    <lineage>
        <taxon>Eukaryota</taxon>
        <taxon>Fungi</taxon>
        <taxon>Dikarya</taxon>
        <taxon>Ascomycota</taxon>
        <taxon>Pezizomycotina</taxon>
        <taxon>Orbiliomycetes</taxon>
        <taxon>Orbiliales</taxon>
        <taxon>Orbiliaceae</taxon>
        <taxon>Drechslerella</taxon>
    </lineage>
</organism>
<gene>
    <name evidence="2" type="ORF">Dda_0152</name>
</gene>
<feature type="signal peptide" evidence="1">
    <location>
        <begin position="1"/>
        <end position="18"/>
    </location>
</feature>
<dbReference type="AlphaFoldDB" id="A0AAD6J3U2"/>
<keyword evidence="3" id="KW-1185">Reference proteome</keyword>
<evidence type="ECO:0000313" key="2">
    <source>
        <dbReference type="EMBL" id="KAJ6264013.1"/>
    </source>
</evidence>
<dbReference type="EMBL" id="JAQGDS010000001">
    <property type="protein sequence ID" value="KAJ6264013.1"/>
    <property type="molecule type" value="Genomic_DNA"/>
</dbReference>
<keyword evidence="1" id="KW-0732">Signal</keyword>
<accession>A0AAD6J3U2</accession>
<comment type="caution">
    <text evidence="2">The sequence shown here is derived from an EMBL/GenBank/DDBJ whole genome shotgun (WGS) entry which is preliminary data.</text>
</comment>
<feature type="chain" id="PRO_5042080589" evidence="1">
    <location>
        <begin position="19"/>
        <end position="160"/>
    </location>
</feature>
<evidence type="ECO:0000256" key="1">
    <source>
        <dbReference type="SAM" id="SignalP"/>
    </source>
</evidence>
<sequence>MKFFYTAALVLASSMAAATPTGEVLNPLVERQPPPPFCFPPFTGDSGYGSPSTDLISGTTCPFLGNVLGVSTIGAVYTRFNANVYAAQLPGTISDRTSKCGICIQPQARDGTWYNIRLFIVNNDLALKLTSNGAITAMSGGMGNNGCYQQVDITDCLSYC</sequence>
<dbReference type="Proteomes" id="UP001221413">
    <property type="component" value="Unassembled WGS sequence"/>
</dbReference>